<feature type="non-terminal residue" evidence="2">
    <location>
        <position position="102"/>
    </location>
</feature>
<name>A0A0L7LUV3_OPEBR</name>
<organism evidence="2 3">
    <name type="scientific">Operophtera brumata</name>
    <name type="common">Winter moth</name>
    <name type="synonym">Phalaena brumata</name>
    <dbReference type="NCBI Taxonomy" id="104452"/>
    <lineage>
        <taxon>Eukaryota</taxon>
        <taxon>Metazoa</taxon>
        <taxon>Ecdysozoa</taxon>
        <taxon>Arthropoda</taxon>
        <taxon>Hexapoda</taxon>
        <taxon>Insecta</taxon>
        <taxon>Pterygota</taxon>
        <taxon>Neoptera</taxon>
        <taxon>Endopterygota</taxon>
        <taxon>Lepidoptera</taxon>
        <taxon>Glossata</taxon>
        <taxon>Ditrysia</taxon>
        <taxon>Geometroidea</taxon>
        <taxon>Geometridae</taxon>
        <taxon>Larentiinae</taxon>
        <taxon>Operophtera</taxon>
    </lineage>
</organism>
<keyword evidence="3" id="KW-1185">Reference proteome</keyword>
<gene>
    <name evidence="2" type="ORF">OBRU01_00901</name>
</gene>
<proteinExistence type="predicted"/>
<dbReference type="EMBL" id="JTDY01000041">
    <property type="protein sequence ID" value="KOB79220.1"/>
    <property type="molecule type" value="Genomic_DNA"/>
</dbReference>
<evidence type="ECO:0000313" key="3">
    <source>
        <dbReference type="Proteomes" id="UP000037510"/>
    </source>
</evidence>
<dbReference type="AlphaFoldDB" id="A0A0L7LUV3"/>
<sequence length="102" mass="11563">MEARACSLLALYLALTATAARECIEITLPDKIILNDSIFNGTFLKIAARNESLDESAKYNVLGLWDRFPRVVVPRNATSEQCRKDGQLYMDSLERLELWALK</sequence>
<keyword evidence="1" id="KW-0732">Signal</keyword>
<evidence type="ECO:0000256" key="1">
    <source>
        <dbReference type="SAM" id="SignalP"/>
    </source>
</evidence>
<evidence type="ECO:0000313" key="2">
    <source>
        <dbReference type="EMBL" id="KOB79220.1"/>
    </source>
</evidence>
<dbReference type="Proteomes" id="UP000037510">
    <property type="component" value="Unassembled WGS sequence"/>
</dbReference>
<reference evidence="2 3" key="1">
    <citation type="journal article" date="2015" name="Genome Biol. Evol.">
        <title>The genome of winter moth (Operophtera brumata) provides a genomic perspective on sexual dimorphism and phenology.</title>
        <authorList>
            <person name="Derks M.F."/>
            <person name="Smit S."/>
            <person name="Salis L."/>
            <person name="Schijlen E."/>
            <person name="Bossers A."/>
            <person name="Mateman C."/>
            <person name="Pijl A.S."/>
            <person name="de Ridder D."/>
            <person name="Groenen M.A."/>
            <person name="Visser M.E."/>
            <person name="Megens H.J."/>
        </authorList>
    </citation>
    <scope>NUCLEOTIDE SEQUENCE [LARGE SCALE GENOMIC DNA]</scope>
    <source>
        <strain evidence="2">WM2013NL</strain>
        <tissue evidence="2">Head and thorax</tissue>
    </source>
</reference>
<feature type="chain" id="PRO_5005573636" evidence="1">
    <location>
        <begin position="21"/>
        <end position="102"/>
    </location>
</feature>
<protein>
    <submittedName>
        <fullName evidence="2">Drop dead</fullName>
    </submittedName>
</protein>
<accession>A0A0L7LUV3</accession>
<feature type="signal peptide" evidence="1">
    <location>
        <begin position="1"/>
        <end position="20"/>
    </location>
</feature>
<comment type="caution">
    <text evidence="2">The sequence shown here is derived from an EMBL/GenBank/DDBJ whole genome shotgun (WGS) entry which is preliminary data.</text>
</comment>